<reference evidence="1" key="4">
    <citation type="submission" date="2025-09" db="UniProtKB">
        <authorList>
            <consortium name="Ensembl"/>
        </authorList>
    </citation>
    <scope>IDENTIFICATION</scope>
    <source>
        <strain evidence="1">C57BL/6J</strain>
    </source>
</reference>
<proteinExistence type="predicted"/>
<gene>
    <name evidence="1 2" type="primary">Cpne9</name>
</gene>
<dbReference type="ExpressionAtlas" id="S4R2U2">
    <property type="expression patterns" value="baseline and differential"/>
</dbReference>
<name>S4R2U2_MOUSE</name>
<dbReference type="ProteomicsDB" id="303985"/>
<dbReference type="MGI" id="MGI:2443052">
    <property type="gene designation" value="Cpne9"/>
</dbReference>
<keyword evidence="3" id="KW-1185">Reference proteome</keyword>
<reference evidence="1 3" key="2">
    <citation type="journal article" date="2011" name="PLoS Biol.">
        <title>Modernizing reference genome assemblies.</title>
        <authorList>
            <person name="Church D.M."/>
            <person name="Schneider V.A."/>
            <person name="Graves T."/>
            <person name="Auger K."/>
            <person name="Cunningham F."/>
            <person name="Bouk N."/>
            <person name="Chen H.C."/>
            <person name="Agarwala R."/>
            <person name="McLaren W.M."/>
            <person name="Ritchie G.R."/>
            <person name="Albracht D."/>
            <person name="Kremitzki M."/>
            <person name="Rock S."/>
            <person name="Kotkiewicz H."/>
            <person name="Kremitzki C."/>
            <person name="Wollam A."/>
            <person name="Trani L."/>
            <person name="Fulton L."/>
            <person name="Fulton R."/>
            <person name="Matthews L."/>
            <person name="Whitehead S."/>
            <person name="Chow W."/>
            <person name="Torrance J."/>
            <person name="Dunn M."/>
            <person name="Harden G."/>
            <person name="Threadgold G."/>
            <person name="Wood J."/>
            <person name="Collins J."/>
            <person name="Heath P."/>
            <person name="Griffiths G."/>
            <person name="Pelan S."/>
            <person name="Grafham D."/>
            <person name="Eichler E.E."/>
            <person name="Weinstock G."/>
            <person name="Mardis E.R."/>
            <person name="Wilson R.K."/>
            <person name="Howe K."/>
            <person name="Flicek P."/>
            <person name="Hubbard T."/>
        </authorList>
    </citation>
    <scope>NUCLEOTIDE SEQUENCE [LARGE SCALE GENOMIC DNA]</scope>
    <source>
        <strain evidence="1 3">C57BL/6J</strain>
    </source>
</reference>
<accession>S4R2U2</accession>
<dbReference type="Ensembl" id="ENSMUST00000130191.8">
    <property type="protein sequence ID" value="ENSMUSP00000138786.2"/>
    <property type="gene ID" value="ENSMUSG00000030270.12"/>
</dbReference>
<reference evidence="1" key="3">
    <citation type="submission" date="2025-08" db="UniProtKB">
        <authorList>
            <consortium name="Ensembl"/>
        </authorList>
    </citation>
    <scope>IDENTIFICATION</scope>
    <source>
        <strain evidence="1">C57BL/6J</strain>
    </source>
</reference>
<dbReference type="GeneTree" id="ENSGT00940000159659"/>
<evidence type="ECO:0000313" key="2">
    <source>
        <dbReference type="MGI" id="MGI:2443052"/>
    </source>
</evidence>
<reference evidence="1 3" key="1">
    <citation type="journal article" date="2009" name="PLoS Biol.">
        <title>Lineage-specific biology revealed by a finished genome assembly of the mouse.</title>
        <authorList>
            <consortium name="Mouse Genome Sequencing Consortium"/>
            <person name="Church D.M."/>
            <person name="Goodstadt L."/>
            <person name="Hillier L.W."/>
            <person name="Zody M.C."/>
            <person name="Goldstein S."/>
            <person name="She X."/>
            <person name="Bult C.J."/>
            <person name="Agarwala R."/>
            <person name="Cherry J.L."/>
            <person name="DiCuccio M."/>
            <person name="Hlavina W."/>
            <person name="Kapustin Y."/>
            <person name="Meric P."/>
            <person name="Maglott D."/>
            <person name="Birtle Z."/>
            <person name="Marques A.C."/>
            <person name="Graves T."/>
            <person name="Zhou S."/>
            <person name="Teague B."/>
            <person name="Potamousis K."/>
            <person name="Churas C."/>
            <person name="Place M."/>
            <person name="Herschleb J."/>
            <person name="Runnheim R."/>
            <person name="Forrest D."/>
            <person name="Amos-Landgraf J."/>
            <person name="Schwartz D.C."/>
            <person name="Cheng Z."/>
            <person name="Lindblad-Toh K."/>
            <person name="Eichler E.E."/>
            <person name="Ponting C.P."/>
        </authorList>
    </citation>
    <scope>NUCLEOTIDE SEQUENCE [LARGE SCALE GENOMIC DNA]</scope>
    <source>
        <strain evidence="1 3">C57BL/6J</strain>
    </source>
</reference>
<sequence>MSLSGASERSVPATKIEITVSCRCPVSSGLCQGGERQNELALCPSV</sequence>
<evidence type="ECO:0000313" key="3">
    <source>
        <dbReference type="Proteomes" id="UP000000589"/>
    </source>
</evidence>
<dbReference type="Antibodypedia" id="44749">
    <property type="antibodies" value="107 antibodies from 16 providers"/>
</dbReference>
<evidence type="ECO:0000313" key="1">
    <source>
        <dbReference type="Ensembl" id="ENSMUSP00000138786.2"/>
    </source>
</evidence>
<dbReference type="AlphaFoldDB" id="S4R2U2"/>
<dbReference type="HOGENOM" id="CLU_3191148_0_0_1"/>
<dbReference type="Bgee" id="ENSMUSG00000030270">
    <property type="expression patterns" value="Expressed in habenula and 67 other cell types or tissues"/>
</dbReference>
<organism evidence="1 3">
    <name type="scientific">Mus musculus</name>
    <name type="common">Mouse</name>
    <dbReference type="NCBI Taxonomy" id="10090"/>
    <lineage>
        <taxon>Eukaryota</taxon>
        <taxon>Metazoa</taxon>
        <taxon>Chordata</taxon>
        <taxon>Craniata</taxon>
        <taxon>Vertebrata</taxon>
        <taxon>Euteleostomi</taxon>
        <taxon>Mammalia</taxon>
        <taxon>Eutheria</taxon>
        <taxon>Euarchontoglires</taxon>
        <taxon>Glires</taxon>
        <taxon>Rodentia</taxon>
        <taxon>Myomorpha</taxon>
        <taxon>Muroidea</taxon>
        <taxon>Muridae</taxon>
        <taxon>Murinae</taxon>
        <taxon>Mus</taxon>
        <taxon>Mus</taxon>
    </lineage>
</organism>
<dbReference type="AGR" id="MGI:2443052"/>
<protein>
    <submittedName>
        <fullName evidence="1">Copine family member IX</fullName>
    </submittedName>
</protein>
<dbReference type="VEuPathDB" id="HostDB:ENSMUSG00000030270"/>
<dbReference type="Proteomes" id="UP000000589">
    <property type="component" value="Chromosome 6"/>
</dbReference>